<dbReference type="PANTHER" id="PTHR22953">
    <property type="entry name" value="ACID PHOSPHATASE RELATED"/>
    <property type="match status" value="1"/>
</dbReference>
<dbReference type="SUPFAM" id="SSF56300">
    <property type="entry name" value="Metallo-dependent phosphatases"/>
    <property type="match status" value="1"/>
</dbReference>
<feature type="chain" id="PRO_5022845103" evidence="2">
    <location>
        <begin position="20"/>
        <end position="394"/>
    </location>
</feature>
<accession>A0A5B3G261</accession>
<dbReference type="Gene3D" id="3.60.21.10">
    <property type="match status" value="1"/>
</dbReference>
<name>A0A5B3G261_9BACT</name>
<organism evidence="5 6">
    <name type="scientific">Alistipes shahii</name>
    <dbReference type="NCBI Taxonomy" id="328814"/>
    <lineage>
        <taxon>Bacteria</taxon>
        <taxon>Pseudomonadati</taxon>
        <taxon>Bacteroidota</taxon>
        <taxon>Bacteroidia</taxon>
        <taxon>Bacteroidales</taxon>
        <taxon>Rikenellaceae</taxon>
        <taxon>Alistipes</taxon>
    </lineage>
</organism>
<feature type="signal peptide" evidence="2">
    <location>
        <begin position="1"/>
        <end position="19"/>
    </location>
</feature>
<evidence type="ECO:0000259" key="3">
    <source>
        <dbReference type="Pfam" id="PF00149"/>
    </source>
</evidence>
<dbReference type="InterPro" id="IPR015914">
    <property type="entry name" value="PAPs_N"/>
</dbReference>
<sequence length="394" mass="43622">MKKLLFVFAGLAFALTAAAQEFRITHGPYLCDMSQDGVTVVWTTNRPALSWVEASPADSLAPAPPQPRHYQTVAGRKLAGRTLHAVRVRGLQPGTDYRYRIFSQEVQSWPDVNNVTYGKTVGADASRRRAYGFRTFPAAGSGCSFLVLNDIHGKADVLTRLCKRVDFSELGFVAFNGDMSSSVESGEQLFKDYLDASAALFAAGTPILFTRGNHETRGVFADSLGDYFPGRDGRFYGIYRYGDVCILLLDCGEDKPDDHAEYNGLADYDAYRAEECAWLKKAVRSEEFLTASARIVLLHIPPAAGAWHGSVHLNELFVPVLNEAGIDLMLCGHDHRYSFHPAGERDAKFPIVVNDNRSCVRCDVADSLIRVRIAGPRDKTVHTHEFPLKPQFQP</sequence>
<dbReference type="Pfam" id="PF16656">
    <property type="entry name" value="Pur_ac_phosph_N"/>
    <property type="match status" value="1"/>
</dbReference>
<dbReference type="EMBL" id="VVXK01000018">
    <property type="protein sequence ID" value="KAA2367550.1"/>
    <property type="molecule type" value="Genomic_DNA"/>
</dbReference>
<dbReference type="RefSeq" id="WP_149887641.1">
    <property type="nucleotide sequence ID" value="NZ_DAWEBI010000023.1"/>
</dbReference>
<dbReference type="Pfam" id="PF00149">
    <property type="entry name" value="Metallophos"/>
    <property type="match status" value="1"/>
</dbReference>
<dbReference type="SUPFAM" id="SSF49363">
    <property type="entry name" value="Purple acid phosphatase, N-terminal domain"/>
    <property type="match status" value="1"/>
</dbReference>
<dbReference type="Gene3D" id="2.60.40.380">
    <property type="entry name" value="Purple acid phosphatase-like, N-terminal"/>
    <property type="match status" value="1"/>
</dbReference>
<evidence type="ECO:0000259" key="4">
    <source>
        <dbReference type="Pfam" id="PF16656"/>
    </source>
</evidence>
<proteinExistence type="predicted"/>
<keyword evidence="1 2" id="KW-0732">Signal</keyword>
<dbReference type="InterPro" id="IPR029052">
    <property type="entry name" value="Metallo-depent_PP-like"/>
</dbReference>
<dbReference type="InterPro" id="IPR008963">
    <property type="entry name" value="Purple_acid_Pase-like_N"/>
</dbReference>
<comment type="caution">
    <text evidence="5">The sequence shown here is derived from an EMBL/GenBank/DDBJ whole genome shotgun (WGS) entry which is preliminary data.</text>
</comment>
<protein>
    <submittedName>
        <fullName evidence="5">Acid phosphatase</fullName>
    </submittedName>
</protein>
<dbReference type="PANTHER" id="PTHR22953:SF153">
    <property type="entry name" value="PURPLE ACID PHOSPHATASE"/>
    <property type="match status" value="1"/>
</dbReference>
<dbReference type="GO" id="GO:0046872">
    <property type="term" value="F:metal ion binding"/>
    <property type="evidence" value="ECO:0007669"/>
    <property type="project" value="InterPro"/>
</dbReference>
<feature type="domain" description="Purple acid phosphatase N-terminal" evidence="4">
    <location>
        <begin position="34"/>
        <end position="115"/>
    </location>
</feature>
<evidence type="ECO:0000256" key="2">
    <source>
        <dbReference type="SAM" id="SignalP"/>
    </source>
</evidence>
<feature type="domain" description="Calcineurin-like phosphoesterase" evidence="3">
    <location>
        <begin position="145"/>
        <end position="337"/>
    </location>
</feature>
<dbReference type="InterPro" id="IPR004843">
    <property type="entry name" value="Calcineurin-like_PHP"/>
</dbReference>
<evidence type="ECO:0000256" key="1">
    <source>
        <dbReference type="ARBA" id="ARBA00022729"/>
    </source>
</evidence>
<dbReference type="AlphaFoldDB" id="A0A5B3G261"/>
<dbReference type="InterPro" id="IPR039331">
    <property type="entry name" value="PAPs-like"/>
</dbReference>
<evidence type="ECO:0000313" key="6">
    <source>
        <dbReference type="Proteomes" id="UP000323567"/>
    </source>
</evidence>
<reference evidence="5 6" key="1">
    <citation type="journal article" date="2019" name="Nat. Med.">
        <title>A library of human gut bacterial isolates paired with longitudinal multiomics data enables mechanistic microbiome research.</title>
        <authorList>
            <person name="Poyet M."/>
            <person name="Groussin M."/>
            <person name="Gibbons S.M."/>
            <person name="Avila-Pacheco J."/>
            <person name="Jiang X."/>
            <person name="Kearney S.M."/>
            <person name="Perrotta A.R."/>
            <person name="Berdy B."/>
            <person name="Zhao S."/>
            <person name="Lieberman T.D."/>
            <person name="Swanson P.K."/>
            <person name="Smith M."/>
            <person name="Roesemann S."/>
            <person name="Alexander J.E."/>
            <person name="Rich S.A."/>
            <person name="Livny J."/>
            <person name="Vlamakis H."/>
            <person name="Clish C."/>
            <person name="Bullock K."/>
            <person name="Deik A."/>
            <person name="Scott J."/>
            <person name="Pierce K.A."/>
            <person name="Xavier R.J."/>
            <person name="Alm E.J."/>
        </authorList>
    </citation>
    <scope>NUCLEOTIDE SEQUENCE [LARGE SCALE GENOMIC DNA]</scope>
    <source>
        <strain evidence="5 6">BIOML-A2</strain>
    </source>
</reference>
<evidence type="ECO:0000313" key="5">
    <source>
        <dbReference type="EMBL" id="KAA2367550.1"/>
    </source>
</evidence>
<dbReference type="Proteomes" id="UP000323567">
    <property type="component" value="Unassembled WGS sequence"/>
</dbReference>
<gene>
    <name evidence="5" type="ORF">F2Y13_11665</name>
</gene>
<dbReference type="GO" id="GO:0003993">
    <property type="term" value="F:acid phosphatase activity"/>
    <property type="evidence" value="ECO:0007669"/>
    <property type="project" value="InterPro"/>
</dbReference>